<dbReference type="InterPro" id="IPR036259">
    <property type="entry name" value="MFS_trans_sf"/>
</dbReference>
<evidence type="ECO:0000256" key="6">
    <source>
        <dbReference type="ARBA" id="ARBA00023136"/>
    </source>
</evidence>
<reference evidence="8" key="1">
    <citation type="submission" date="2021-01" db="EMBL/GenBank/DDBJ databases">
        <title>Modified the classification status of verrucomicrobia.</title>
        <authorList>
            <person name="Feng X."/>
        </authorList>
    </citation>
    <scope>NUCLEOTIDE SEQUENCE</scope>
    <source>
        <strain evidence="8">JCM 18052</strain>
    </source>
</reference>
<evidence type="ECO:0000256" key="5">
    <source>
        <dbReference type="ARBA" id="ARBA00022989"/>
    </source>
</evidence>
<dbReference type="PANTHER" id="PTHR23522:SF4">
    <property type="entry name" value="NUCLEOSIDE PERMEASE NUPG-RELATED"/>
    <property type="match status" value="1"/>
</dbReference>
<comment type="caution">
    <text evidence="8">The sequence shown here is derived from an EMBL/GenBank/DDBJ whole genome shotgun (WGS) entry which is preliminary data.</text>
</comment>
<feature type="transmembrane region" description="Helical" evidence="7">
    <location>
        <begin position="22"/>
        <end position="42"/>
    </location>
</feature>
<gene>
    <name evidence="8" type="ORF">JIN84_07085</name>
</gene>
<feature type="transmembrane region" description="Helical" evidence="7">
    <location>
        <begin position="352"/>
        <end position="373"/>
    </location>
</feature>
<feature type="transmembrane region" description="Helical" evidence="7">
    <location>
        <begin position="117"/>
        <end position="138"/>
    </location>
</feature>
<dbReference type="GO" id="GO:0005886">
    <property type="term" value="C:plasma membrane"/>
    <property type="evidence" value="ECO:0007669"/>
    <property type="project" value="UniProtKB-SubCell"/>
</dbReference>
<dbReference type="PANTHER" id="PTHR23522">
    <property type="entry name" value="BLL5896 PROTEIN"/>
    <property type="match status" value="1"/>
</dbReference>
<feature type="transmembrane region" description="Helical" evidence="7">
    <location>
        <begin position="279"/>
        <end position="298"/>
    </location>
</feature>
<accession>A0A934R307</accession>
<evidence type="ECO:0000256" key="4">
    <source>
        <dbReference type="ARBA" id="ARBA00022692"/>
    </source>
</evidence>
<evidence type="ECO:0000313" key="9">
    <source>
        <dbReference type="Proteomes" id="UP000600139"/>
    </source>
</evidence>
<evidence type="ECO:0000256" key="3">
    <source>
        <dbReference type="ARBA" id="ARBA00022475"/>
    </source>
</evidence>
<dbReference type="SUPFAM" id="SSF103473">
    <property type="entry name" value="MFS general substrate transporter"/>
    <property type="match status" value="1"/>
</dbReference>
<dbReference type="Gene3D" id="1.20.1250.20">
    <property type="entry name" value="MFS general substrate transporter like domains"/>
    <property type="match status" value="2"/>
</dbReference>
<feature type="transmembrane region" description="Helical" evidence="7">
    <location>
        <begin position="225"/>
        <end position="243"/>
    </location>
</feature>
<dbReference type="Pfam" id="PF03825">
    <property type="entry name" value="Nuc_H_symport"/>
    <property type="match status" value="1"/>
</dbReference>
<protein>
    <submittedName>
        <fullName evidence="8">MFS transporter</fullName>
    </submittedName>
</protein>
<dbReference type="GO" id="GO:0015212">
    <property type="term" value="F:cytidine transmembrane transporter activity"/>
    <property type="evidence" value="ECO:0007669"/>
    <property type="project" value="TreeGrafter"/>
</dbReference>
<feature type="transmembrane region" description="Helical" evidence="7">
    <location>
        <begin position="193"/>
        <end position="213"/>
    </location>
</feature>
<feature type="transmembrane region" description="Helical" evidence="7">
    <location>
        <begin position="319"/>
        <end position="340"/>
    </location>
</feature>
<comment type="subcellular location">
    <subcellularLocation>
        <location evidence="1">Cell membrane</location>
        <topology evidence="1">Multi-pass membrane protein</topology>
    </subcellularLocation>
</comment>
<keyword evidence="9" id="KW-1185">Reference proteome</keyword>
<dbReference type="AlphaFoldDB" id="A0A934R307"/>
<keyword evidence="5 7" id="KW-1133">Transmembrane helix</keyword>
<organism evidence="8 9">
    <name type="scientific">Luteolibacter yonseiensis</name>
    <dbReference type="NCBI Taxonomy" id="1144680"/>
    <lineage>
        <taxon>Bacteria</taxon>
        <taxon>Pseudomonadati</taxon>
        <taxon>Verrucomicrobiota</taxon>
        <taxon>Verrucomicrobiia</taxon>
        <taxon>Verrucomicrobiales</taxon>
        <taxon>Verrucomicrobiaceae</taxon>
        <taxon>Luteolibacter</taxon>
    </lineage>
</organism>
<name>A0A934R307_9BACT</name>
<dbReference type="GO" id="GO:0015213">
    <property type="term" value="F:uridine transmembrane transporter activity"/>
    <property type="evidence" value="ECO:0007669"/>
    <property type="project" value="TreeGrafter"/>
</dbReference>
<dbReference type="EMBL" id="JAENIK010000008">
    <property type="protein sequence ID" value="MBK1815371.1"/>
    <property type="molecule type" value="Genomic_DNA"/>
</dbReference>
<keyword evidence="3" id="KW-1003">Cell membrane</keyword>
<keyword evidence="6 7" id="KW-0472">Membrane</keyword>
<evidence type="ECO:0000313" key="8">
    <source>
        <dbReference type="EMBL" id="MBK1815371.1"/>
    </source>
</evidence>
<dbReference type="InterPro" id="IPR004740">
    <property type="entry name" value="Nuc_H_symport"/>
</dbReference>
<feature type="transmembrane region" description="Helical" evidence="7">
    <location>
        <begin position="54"/>
        <end position="74"/>
    </location>
</feature>
<evidence type="ECO:0000256" key="2">
    <source>
        <dbReference type="ARBA" id="ARBA00022448"/>
    </source>
</evidence>
<sequence>MTPGFWMPALTNILKARGLEDWVALVFIVPPLCAVISPLIGGALADQRVAADRLFAWTSLIGSVALLAAFGTLHAGWNPWWFVALLGCYSLVSGPAWGLLTTIALTNLSEGERKFPLVRLGATLGWMLAGVTTSYVLKADTSPTAGYASAATRMTVGMLAFFLPHTPPLGKGSSWQSRLGLDAFSLMKHRDHCVFFVVTAIYSIPLTAFYMYAPELLKVLGDQRSTATMTLAQITEVAAMLLVGSVMMKFRVKTVLLWSLGLSVVRFGMSGYAGASGMIGWHIAGIMLHGMCYTFYFITAQVFLDRRVDPGMRGQAQGLLSLVTSGLGPLVGAVVCGWVRRHYVTADGHGWLDFWSILAGIIAVCFVVFAVFYRGREAGDPGTQRA</sequence>
<feature type="transmembrane region" description="Helical" evidence="7">
    <location>
        <begin position="255"/>
        <end position="273"/>
    </location>
</feature>
<proteinExistence type="predicted"/>
<keyword evidence="4 7" id="KW-0812">Transmembrane</keyword>
<evidence type="ECO:0000256" key="1">
    <source>
        <dbReference type="ARBA" id="ARBA00004651"/>
    </source>
</evidence>
<evidence type="ECO:0000256" key="7">
    <source>
        <dbReference type="SAM" id="Phobius"/>
    </source>
</evidence>
<dbReference type="Proteomes" id="UP000600139">
    <property type="component" value="Unassembled WGS sequence"/>
</dbReference>
<feature type="transmembrane region" description="Helical" evidence="7">
    <location>
        <begin position="80"/>
        <end position="105"/>
    </location>
</feature>
<keyword evidence="2" id="KW-0813">Transport</keyword>